<keyword evidence="1" id="KW-0732">Signal</keyword>
<proteinExistence type="predicted"/>
<organism evidence="2">
    <name type="scientific">Rhipicephalus zambeziensis</name>
    <dbReference type="NCBI Taxonomy" id="60191"/>
    <lineage>
        <taxon>Eukaryota</taxon>
        <taxon>Metazoa</taxon>
        <taxon>Ecdysozoa</taxon>
        <taxon>Arthropoda</taxon>
        <taxon>Chelicerata</taxon>
        <taxon>Arachnida</taxon>
        <taxon>Acari</taxon>
        <taxon>Parasitiformes</taxon>
        <taxon>Ixodida</taxon>
        <taxon>Ixodoidea</taxon>
        <taxon>Ixodidae</taxon>
        <taxon>Rhipicephalinae</taxon>
        <taxon>Rhipicephalus</taxon>
        <taxon>Rhipicephalus</taxon>
    </lineage>
</organism>
<dbReference type="AlphaFoldDB" id="A0A224Y450"/>
<accession>A0A224Y450</accession>
<evidence type="ECO:0000256" key="1">
    <source>
        <dbReference type="SAM" id="SignalP"/>
    </source>
</evidence>
<evidence type="ECO:0000313" key="2">
    <source>
        <dbReference type="EMBL" id="MAA11495.1"/>
    </source>
</evidence>
<sequence length="161" mass="17852">MMIKHGCVVMLLSVIIKLSHSEQNLTITSVANGEIQNRSDHAIDATRTPATSIEVDEENSEEDGVTVQSTNATTEEPHIAHGCPTVDKVQREIKDCSYYCRYVPENNTWLYGFYSNGIYCWADDDGDGKERLPGLCLDGICYPLEHENVTHLSTPADSMLG</sequence>
<reference evidence="2" key="1">
    <citation type="journal article" date="2017" name="Parasit. Vectors">
        <title>Sialotranscriptomics of Rhipicephalus zambeziensis reveals intricate expression profiles of secretory proteins and suggests tight temporal transcriptional regulation during blood-feeding.</title>
        <authorList>
            <person name="de Castro M.H."/>
            <person name="de Klerk D."/>
            <person name="Pienaar R."/>
            <person name="Rees D.J.G."/>
            <person name="Mans B.J."/>
        </authorList>
    </citation>
    <scope>NUCLEOTIDE SEQUENCE</scope>
    <source>
        <tissue evidence="2">Salivary glands</tissue>
    </source>
</reference>
<feature type="chain" id="PRO_5013053227" evidence="1">
    <location>
        <begin position="22"/>
        <end position="161"/>
    </location>
</feature>
<feature type="signal peptide" evidence="1">
    <location>
        <begin position="1"/>
        <end position="21"/>
    </location>
</feature>
<name>A0A224Y450_9ACAR</name>
<dbReference type="EMBL" id="GFPF01000349">
    <property type="protein sequence ID" value="MAA11495.1"/>
    <property type="molecule type" value="Transcribed_RNA"/>
</dbReference>
<protein>
    <submittedName>
        <fullName evidence="2">Basic tail secreted protein</fullName>
    </submittedName>
</protein>